<organism evidence="3 4">
    <name type="scientific">Pedosphaera parvula (strain Ellin514)</name>
    <dbReference type="NCBI Taxonomy" id="320771"/>
    <lineage>
        <taxon>Bacteria</taxon>
        <taxon>Pseudomonadati</taxon>
        <taxon>Verrucomicrobiota</taxon>
        <taxon>Pedosphaerae</taxon>
        <taxon>Pedosphaerales</taxon>
        <taxon>Pedosphaeraceae</taxon>
        <taxon>Pedosphaera</taxon>
    </lineage>
</organism>
<evidence type="ECO:0000313" key="3">
    <source>
        <dbReference type="EMBL" id="EEF61690.1"/>
    </source>
</evidence>
<dbReference type="CDD" id="cd16145">
    <property type="entry name" value="ARS_like"/>
    <property type="match status" value="1"/>
</dbReference>
<dbReference type="SUPFAM" id="SSF56988">
    <property type="entry name" value="Anthrax protective antigen"/>
    <property type="match status" value="1"/>
</dbReference>
<dbReference type="InterPro" id="IPR017850">
    <property type="entry name" value="Alkaline_phosphatase_core_sf"/>
</dbReference>
<dbReference type="EMBL" id="ABOX02000008">
    <property type="protein sequence ID" value="EEF61690.1"/>
    <property type="molecule type" value="Genomic_DNA"/>
</dbReference>
<dbReference type="Gene3D" id="3.30.1120.10">
    <property type="match status" value="1"/>
</dbReference>
<dbReference type="Pfam" id="PF07691">
    <property type="entry name" value="PA14"/>
    <property type="match status" value="1"/>
</dbReference>
<proteinExistence type="predicted"/>
<protein>
    <submittedName>
        <fullName evidence="3">Sulfatase</fullName>
    </submittedName>
</protein>
<evidence type="ECO:0000256" key="1">
    <source>
        <dbReference type="SAM" id="SignalP"/>
    </source>
</evidence>
<dbReference type="PANTHER" id="PTHR43751">
    <property type="entry name" value="SULFATASE"/>
    <property type="match status" value="1"/>
</dbReference>
<evidence type="ECO:0000313" key="4">
    <source>
        <dbReference type="Proteomes" id="UP000003688"/>
    </source>
</evidence>
<dbReference type="PROSITE" id="PS51820">
    <property type="entry name" value="PA14"/>
    <property type="match status" value="1"/>
</dbReference>
<dbReference type="AlphaFoldDB" id="B9XEH6"/>
<feature type="signal peptide" evidence="1">
    <location>
        <begin position="1"/>
        <end position="23"/>
    </location>
</feature>
<dbReference type="SMART" id="SM00758">
    <property type="entry name" value="PA14"/>
    <property type="match status" value="1"/>
</dbReference>
<dbReference type="InterPro" id="IPR011658">
    <property type="entry name" value="PA14_dom"/>
</dbReference>
<reference evidence="3 4" key="1">
    <citation type="journal article" date="2011" name="J. Bacteriol.">
        <title>Genome sequence of 'Pedosphaera parvula' Ellin514, an aerobic Verrucomicrobial isolate from pasture soil.</title>
        <authorList>
            <person name="Kant R."/>
            <person name="van Passel M.W."/>
            <person name="Sangwan P."/>
            <person name="Palva A."/>
            <person name="Lucas S."/>
            <person name="Copeland A."/>
            <person name="Lapidus A."/>
            <person name="Glavina Del Rio T."/>
            <person name="Dalin E."/>
            <person name="Tice H."/>
            <person name="Bruce D."/>
            <person name="Goodwin L."/>
            <person name="Pitluck S."/>
            <person name="Chertkov O."/>
            <person name="Larimer F.W."/>
            <person name="Land M.L."/>
            <person name="Hauser L."/>
            <person name="Brettin T.S."/>
            <person name="Detter J.C."/>
            <person name="Han S."/>
            <person name="de Vos W.M."/>
            <person name="Janssen P.H."/>
            <person name="Smidt H."/>
        </authorList>
    </citation>
    <scope>NUCLEOTIDE SEQUENCE [LARGE SCALE GENOMIC DNA]</scope>
    <source>
        <strain evidence="3 4">Ellin514</strain>
    </source>
</reference>
<evidence type="ECO:0000259" key="2">
    <source>
        <dbReference type="PROSITE" id="PS51820"/>
    </source>
</evidence>
<dbReference type="InterPro" id="IPR052701">
    <property type="entry name" value="GAG_Ulvan_Degrading_Sulfatases"/>
</dbReference>
<feature type="chain" id="PRO_5002893170" evidence="1">
    <location>
        <begin position="24"/>
        <end position="701"/>
    </location>
</feature>
<dbReference type="Proteomes" id="UP000003688">
    <property type="component" value="Unassembled WGS sequence"/>
</dbReference>
<keyword evidence="4" id="KW-1185">Reference proteome</keyword>
<dbReference type="PROSITE" id="PS51257">
    <property type="entry name" value="PROKAR_LIPOPROTEIN"/>
    <property type="match status" value="1"/>
</dbReference>
<dbReference type="PANTHER" id="PTHR43751:SF3">
    <property type="entry name" value="SULFATASE N-TERMINAL DOMAIN-CONTAINING PROTEIN"/>
    <property type="match status" value="1"/>
</dbReference>
<dbReference type="Gene3D" id="3.90.182.10">
    <property type="entry name" value="Toxin - Anthrax Protective Antigen,domain 1"/>
    <property type="match status" value="1"/>
</dbReference>
<accession>B9XEH6</accession>
<comment type="caution">
    <text evidence="3">The sequence shown here is derived from an EMBL/GenBank/DDBJ whole genome shotgun (WGS) entry which is preliminary data.</text>
</comment>
<sequence precursor="true">MHLKRLCRVSLAVLVILVTFACAGGELTKPNIIFILTDDLGFGDVGTFFQNSRQASNNPAKPWQSTPKLDAMAAQGIKLTDHYCPAAVCAPSRASLLLGVHQGHANVRDNQFDKALENNHTLATVLKAAGYQTAAIGKWGLQGKGNAPATWPAYPTRRGFDYYFGYVRHADGHEHYPKEGPHKGPMQVWDMDQEISSTLDKCYTADLFTARAKKWILDQHATNVAQPFFMYLAFDTPHATTELPTQAYPTGSGTKGGLRWLGKSGEMINTASGTIDSWYHPDYAKATYDDDGNPNTPEVPWPDVYKRYATSVRRIDDCVGDLLQLLKDLHIETNTLVVFSSDNGPSIESYLKQPFAANFFSSFGPFDGIKRDLLEGGLRVPTIAWWPGHISPGRTSSEPSQSHDWMPTFAEVAGVPVPARSDGVSLLPLLTGHGLQKKSTVYSEYFNEGKTPNYSEFAPGHRGRKREQMQAIRIGDYQGVRYNVTSHADNFEIYNLAKDPGERMNLATRPEFAALQQKMKDTVLQLRRPDVNARRPYDQELVPAVSIASLKPGITWSSYKGNFPWLPELTMLHASSTGITNHPTIAIQQHETGTGLLFTGYLDVPTDGEYTIYLGADTHALLRIHEATVIDEDFGYSANTEKSGVIRLKAGKHPFRLYYATQTKSSPSLSFSWSGPGIEKQPIPDTTFFHDGALASRASAD</sequence>
<name>B9XEH6_PEDPL</name>
<dbReference type="OrthoDB" id="9762324at2"/>
<dbReference type="Gene3D" id="3.40.720.10">
    <property type="entry name" value="Alkaline Phosphatase, subunit A"/>
    <property type="match status" value="1"/>
</dbReference>
<keyword evidence="1" id="KW-0732">Signal</keyword>
<dbReference type="InterPro" id="IPR037524">
    <property type="entry name" value="PA14/GLEYA"/>
</dbReference>
<dbReference type="RefSeq" id="WP_007414224.1">
    <property type="nucleotide sequence ID" value="NZ_ABOX02000008.1"/>
</dbReference>
<dbReference type="STRING" id="320771.Cflav_PD4730"/>
<dbReference type="Pfam" id="PF00884">
    <property type="entry name" value="Sulfatase"/>
    <property type="match status" value="1"/>
</dbReference>
<feature type="domain" description="PA14" evidence="2">
    <location>
        <begin position="549"/>
        <end position="687"/>
    </location>
</feature>
<dbReference type="SUPFAM" id="SSF53649">
    <property type="entry name" value="Alkaline phosphatase-like"/>
    <property type="match status" value="1"/>
</dbReference>
<dbReference type="InterPro" id="IPR000917">
    <property type="entry name" value="Sulfatase_N"/>
</dbReference>
<gene>
    <name evidence="3" type="ORF">Cflav_PD4730</name>
</gene>